<keyword evidence="2" id="KW-0863">Zinc-finger</keyword>
<dbReference type="Gene3D" id="3.30.160.60">
    <property type="entry name" value="Classic Zinc Finger"/>
    <property type="match status" value="2"/>
</dbReference>
<evidence type="ECO:0000256" key="4">
    <source>
        <dbReference type="SAM" id="MobiDB-lite"/>
    </source>
</evidence>
<protein>
    <recommendedName>
        <fullName evidence="5">U1-type domain-containing protein</fullName>
    </recommendedName>
</protein>
<dbReference type="Pfam" id="PF12171">
    <property type="entry name" value="zf-C2H2_jaz"/>
    <property type="match status" value="1"/>
</dbReference>
<proteinExistence type="predicted"/>
<keyword evidence="1" id="KW-0479">Metal-binding</keyword>
<dbReference type="GO" id="GO:0003676">
    <property type="term" value="F:nucleic acid binding"/>
    <property type="evidence" value="ECO:0007669"/>
    <property type="project" value="InterPro"/>
</dbReference>
<evidence type="ECO:0000256" key="1">
    <source>
        <dbReference type="ARBA" id="ARBA00022723"/>
    </source>
</evidence>
<organism evidence="6 7">
    <name type="scientific">Tagetes erecta</name>
    <name type="common">African marigold</name>
    <dbReference type="NCBI Taxonomy" id="13708"/>
    <lineage>
        <taxon>Eukaryota</taxon>
        <taxon>Viridiplantae</taxon>
        <taxon>Streptophyta</taxon>
        <taxon>Embryophyta</taxon>
        <taxon>Tracheophyta</taxon>
        <taxon>Spermatophyta</taxon>
        <taxon>Magnoliopsida</taxon>
        <taxon>eudicotyledons</taxon>
        <taxon>Gunneridae</taxon>
        <taxon>Pentapetalae</taxon>
        <taxon>asterids</taxon>
        <taxon>campanulids</taxon>
        <taxon>Asterales</taxon>
        <taxon>Asteraceae</taxon>
        <taxon>Asteroideae</taxon>
        <taxon>Heliantheae alliance</taxon>
        <taxon>Tageteae</taxon>
        <taxon>Tagetes</taxon>
    </lineage>
</organism>
<sequence length="424" mass="45779">MALSSKQPSLFINAKYFLTTVQGGPYGGSGRGGGRGGVSSRGGGRGGGSGRGGGRGGSRGGSQGGGRSGSQGGGRGFRGGGSSFRGRGGGGGGRGGNPRVKTEPKPQFLAWCELCRVDCNTHEVLENHKNGKKHKKNMEIQEELQRLAGKTHETQMVPAMERPEVKIETQTMQFEEQEGNGLKRKIRDDERTSAEPEKKPKETVPFICELCDVKCESAPVFDRHLKGRRHIYNFQRFQEQQAQAALGQVALQALFPALEAALYPALLQALAHNASTSYGYGGGLDQQALLQLLQPYLPQTGPPFFPHGPPIAPGPGPLPLEHQGLTQEADENQVKPVNEHESKAEDEVKPENETEDQAEPDSKNEDQAEPEDQVGPETKNEDQVEPETKNEDQEESETKTEGQVDPDSKTEEVDPNAVEVEPTQ</sequence>
<feature type="region of interest" description="Disordered" evidence="4">
    <location>
        <begin position="25"/>
        <end position="103"/>
    </location>
</feature>
<feature type="compositionally biased region" description="Basic and acidic residues" evidence="4">
    <location>
        <begin position="337"/>
        <end position="352"/>
    </location>
</feature>
<feature type="domain" description="U1-type" evidence="5">
    <location>
        <begin position="105"/>
        <end position="141"/>
    </location>
</feature>
<dbReference type="PANTHER" id="PTHR47487">
    <property type="entry name" value="OS06G0651300 PROTEIN-RELATED"/>
    <property type="match status" value="1"/>
</dbReference>
<evidence type="ECO:0000313" key="7">
    <source>
        <dbReference type="Proteomes" id="UP001229421"/>
    </source>
</evidence>
<dbReference type="InterPro" id="IPR036236">
    <property type="entry name" value="Znf_C2H2_sf"/>
</dbReference>
<feature type="domain" description="U1-type" evidence="5">
    <location>
        <begin position="203"/>
        <end position="237"/>
    </location>
</feature>
<dbReference type="Pfam" id="PF12874">
    <property type="entry name" value="zf-met"/>
    <property type="match status" value="1"/>
</dbReference>
<feature type="compositionally biased region" description="Basic and acidic residues" evidence="4">
    <location>
        <begin position="186"/>
        <end position="199"/>
    </location>
</feature>
<reference evidence="6" key="1">
    <citation type="journal article" date="2023" name="bioRxiv">
        <title>Improved chromosome-level genome assembly for marigold (Tagetes erecta).</title>
        <authorList>
            <person name="Jiang F."/>
            <person name="Yuan L."/>
            <person name="Wang S."/>
            <person name="Wang H."/>
            <person name="Xu D."/>
            <person name="Wang A."/>
            <person name="Fan W."/>
        </authorList>
    </citation>
    <scope>NUCLEOTIDE SEQUENCE</scope>
    <source>
        <strain evidence="6">WSJ</strain>
        <tissue evidence="6">Leaf</tissue>
    </source>
</reference>
<evidence type="ECO:0000256" key="2">
    <source>
        <dbReference type="ARBA" id="ARBA00022771"/>
    </source>
</evidence>
<dbReference type="InterPro" id="IPR003604">
    <property type="entry name" value="Matrin/U1-like-C_Znf_C2H2"/>
</dbReference>
<evidence type="ECO:0000313" key="6">
    <source>
        <dbReference type="EMBL" id="KAK1420129.1"/>
    </source>
</evidence>
<feature type="compositionally biased region" description="Pro residues" evidence="4">
    <location>
        <begin position="300"/>
        <end position="318"/>
    </location>
</feature>
<gene>
    <name evidence="6" type="ORF">QVD17_21477</name>
</gene>
<feature type="region of interest" description="Disordered" evidence="4">
    <location>
        <begin position="300"/>
        <end position="424"/>
    </location>
</feature>
<dbReference type="AlphaFoldDB" id="A0AAD8KCE0"/>
<dbReference type="PANTHER" id="PTHR47487:SF3">
    <property type="entry name" value="GLUTENIN, HIGH MOLECULAR WEIGHT SUBUNIT 12-LIKE"/>
    <property type="match status" value="1"/>
</dbReference>
<dbReference type="Proteomes" id="UP001229421">
    <property type="component" value="Unassembled WGS sequence"/>
</dbReference>
<accession>A0AAD8KCE0</accession>
<evidence type="ECO:0000256" key="3">
    <source>
        <dbReference type="ARBA" id="ARBA00022833"/>
    </source>
</evidence>
<dbReference type="SMART" id="SM00451">
    <property type="entry name" value="ZnF_U1"/>
    <property type="match status" value="2"/>
</dbReference>
<dbReference type="GO" id="GO:0008270">
    <property type="term" value="F:zinc ion binding"/>
    <property type="evidence" value="ECO:0007669"/>
    <property type="project" value="UniProtKB-KW"/>
</dbReference>
<feature type="compositionally biased region" description="Basic and acidic residues" evidence="4">
    <location>
        <begin position="378"/>
        <end position="412"/>
    </location>
</feature>
<dbReference type="InterPro" id="IPR013087">
    <property type="entry name" value="Znf_C2H2_type"/>
</dbReference>
<dbReference type="SUPFAM" id="SSF57667">
    <property type="entry name" value="beta-beta-alpha zinc fingers"/>
    <property type="match status" value="2"/>
</dbReference>
<feature type="region of interest" description="Disordered" evidence="4">
    <location>
        <begin position="174"/>
        <end position="199"/>
    </location>
</feature>
<keyword evidence="3" id="KW-0862">Zinc</keyword>
<feature type="compositionally biased region" description="Gly residues" evidence="4">
    <location>
        <begin position="25"/>
        <end position="96"/>
    </location>
</feature>
<dbReference type="EMBL" id="JAUHHV010000006">
    <property type="protein sequence ID" value="KAK1420129.1"/>
    <property type="molecule type" value="Genomic_DNA"/>
</dbReference>
<evidence type="ECO:0000259" key="5">
    <source>
        <dbReference type="SMART" id="SM00451"/>
    </source>
</evidence>
<dbReference type="InterPro" id="IPR022755">
    <property type="entry name" value="Znf_C2H2_jaz"/>
</dbReference>
<name>A0AAD8KCE0_TARER</name>
<comment type="caution">
    <text evidence="6">The sequence shown here is derived from an EMBL/GenBank/DDBJ whole genome shotgun (WGS) entry which is preliminary data.</text>
</comment>
<keyword evidence="7" id="KW-1185">Reference proteome</keyword>